<protein>
    <recommendedName>
        <fullName evidence="4">Flagellar FliJ protein</fullName>
    </recommendedName>
</protein>
<dbReference type="GO" id="GO:0071973">
    <property type="term" value="P:bacterial-type flagellum-dependent cell motility"/>
    <property type="evidence" value="ECO:0007669"/>
    <property type="project" value="InterPro"/>
</dbReference>
<comment type="caution">
    <text evidence="2">The sequence shown here is derived from an EMBL/GenBank/DDBJ whole genome shotgun (WGS) entry which is preliminary data.</text>
</comment>
<accession>A0A2T5FYE7</accession>
<dbReference type="AlphaFoldDB" id="A0A2T5FYE7"/>
<evidence type="ECO:0000313" key="3">
    <source>
        <dbReference type="Proteomes" id="UP000244162"/>
    </source>
</evidence>
<dbReference type="Proteomes" id="UP000244162">
    <property type="component" value="Unassembled WGS sequence"/>
</dbReference>
<dbReference type="GO" id="GO:0009288">
    <property type="term" value="C:bacterial-type flagellum"/>
    <property type="evidence" value="ECO:0007669"/>
    <property type="project" value="InterPro"/>
</dbReference>
<evidence type="ECO:0008006" key="4">
    <source>
        <dbReference type="Google" id="ProtNLM"/>
    </source>
</evidence>
<dbReference type="InterPro" id="IPR012823">
    <property type="entry name" value="Flagell_FliJ"/>
</dbReference>
<keyword evidence="1" id="KW-0175">Coiled coil</keyword>
<proteinExistence type="predicted"/>
<feature type="coiled-coil region" evidence="1">
    <location>
        <begin position="19"/>
        <end position="53"/>
    </location>
</feature>
<name>A0A2T5FYE7_9SPHN</name>
<evidence type="ECO:0000256" key="1">
    <source>
        <dbReference type="SAM" id="Coils"/>
    </source>
</evidence>
<sequence>MKALADRRARVVRVRRVQHLQAASEAANAQGRLDQLEDNAARLTALRSSLSVAPGMSSGAALANAVELAQRLDMAREGLASAISNARTVAADRAADRLDARRRQESAEKLEMRAVAEMQRMIELRMSSFARLRPARPGEEDEA</sequence>
<gene>
    <name evidence="2" type="ORF">CLG96_08915</name>
</gene>
<organism evidence="2 3">
    <name type="scientific">Sphingomonas oleivorans</name>
    <dbReference type="NCBI Taxonomy" id="1735121"/>
    <lineage>
        <taxon>Bacteria</taxon>
        <taxon>Pseudomonadati</taxon>
        <taxon>Pseudomonadota</taxon>
        <taxon>Alphaproteobacteria</taxon>
        <taxon>Sphingomonadales</taxon>
        <taxon>Sphingomonadaceae</taxon>
        <taxon>Sphingomonas</taxon>
    </lineage>
</organism>
<evidence type="ECO:0000313" key="2">
    <source>
        <dbReference type="EMBL" id="PTQ11545.1"/>
    </source>
</evidence>
<dbReference type="OrthoDB" id="7596720at2"/>
<dbReference type="EMBL" id="NWBU01000007">
    <property type="protein sequence ID" value="PTQ11545.1"/>
    <property type="molecule type" value="Genomic_DNA"/>
</dbReference>
<reference evidence="2 3" key="1">
    <citation type="submission" date="2017-09" db="EMBL/GenBank/DDBJ databases">
        <title>Sphingomonas panjinensis sp.nov., isolated from oil-contaminated soil.</title>
        <authorList>
            <person name="Wang L."/>
            <person name="Chen L."/>
        </authorList>
    </citation>
    <scope>NUCLEOTIDE SEQUENCE [LARGE SCALE GENOMIC DNA]</scope>
    <source>
        <strain evidence="2 3">FW-11</strain>
    </source>
</reference>
<dbReference type="Pfam" id="PF02050">
    <property type="entry name" value="FliJ"/>
    <property type="match status" value="1"/>
</dbReference>
<keyword evidence="3" id="KW-1185">Reference proteome</keyword>
<dbReference type="RefSeq" id="WP_107967539.1">
    <property type="nucleotide sequence ID" value="NZ_NWBU01000007.1"/>
</dbReference>